<dbReference type="InterPro" id="IPR000121">
    <property type="entry name" value="PEP_util_C"/>
</dbReference>
<organism evidence="18 19">
    <name type="scientific">Drouetiella hepatica Uher 2000/2452</name>
    <dbReference type="NCBI Taxonomy" id="904376"/>
    <lineage>
        <taxon>Bacteria</taxon>
        <taxon>Bacillati</taxon>
        <taxon>Cyanobacteriota</taxon>
        <taxon>Cyanophyceae</taxon>
        <taxon>Oculatellales</taxon>
        <taxon>Oculatellaceae</taxon>
        <taxon>Drouetiella</taxon>
    </lineage>
</organism>
<feature type="domain" description="PEP-utilising enzyme mobile" evidence="15">
    <location>
        <begin position="399"/>
        <end position="469"/>
    </location>
</feature>
<evidence type="ECO:0000256" key="1">
    <source>
        <dbReference type="ARBA" id="ARBA00001946"/>
    </source>
</evidence>
<evidence type="ECO:0000259" key="17">
    <source>
        <dbReference type="Pfam" id="PF02896"/>
    </source>
</evidence>
<evidence type="ECO:0000256" key="8">
    <source>
        <dbReference type="ARBA" id="ARBA00022723"/>
    </source>
</evidence>
<evidence type="ECO:0000259" key="15">
    <source>
        <dbReference type="Pfam" id="PF00391"/>
    </source>
</evidence>
<evidence type="ECO:0000256" key="14">
    <source>
        <dbReference type="ARBA" id="ARBA00047700"/>
    </source>
</evidence>
<dbReference type="SUPFAM" id="SSF52009">
    <property type="entry name" value="Phosphohistidine domain"/>
    <property type="match status" value="1"/>
</dbReference>
<dbReference type="GO" id="GO:0008986">
    <property type="term" value="F:pyruvate, water dikinase activity"/>
    <property type="evidence" value="ECO:0007669"/>
    <property type="project" value="UniProtKB-EC"/>
</dbReference>
<dbReference type="Proteomes" id="UP000757435">
    <property type="component" value="Unassembled WGS sequence"/>
</dbReference>
<dbReference type="Gene3D" id="3.50.30.10">
    <property type="entry name" value="Phosphohistidine domain"/>
    <property type="match status" value="1"/>
</dbReference>
<sequence length="792" mass="87299">MPHVPVEYLYRLEQIQSPERRLVGDKAFYLGLLKQQGCPVLPGIVVSAKMLQAFLEKIAWQSPMLTDLPHSSLHVNVEQPQQLQLVTRQIRQAILSSEVPEEWLVAIASAVQDWRLEENRSGRNLLAESSALIFRPSFTLQTLDATVTHRTAGLLESHLCGWSQDAIAYSLKQTWAELFRARSLLYWQRLGIQLQHINLAVLIQPIGAAIASGDMQISPDYLDIRATWGLGQGLINGEVIPDRYRIHRQTGSQTQSLGSKSYAYTISLSENLLENLSAAHYIRLTTEDSGSSAQYALTEDQLQSLKQLAGQATVNLASAASLEWTLCKLPKQPPEPYITQAIPQLTIDLDEEGQKTAASAHLVTVPPHSSLLTGLPASRGTIAAVAWVCQPGQVIAPIPNQAILVTSMITPDQIAGLSQVVGIVTEQGGMTSHAAILARELKIPAVVGVHHATQQIKTGDRLWVNGDRGEVRRVVGEQEFLDYQAKSKSESKPEFLSLPRPTRSKIATQLWVTLSQSGSIAEASCALTDGVGLLRSELLLMEALQDQGQGVSNRIAALVTPFVAAFSPRPVFYRSLDLRSHEFPSLSEIPETNPVLGIRGTFSYQINPRLFDQELAALRQVQQNGYNNLRLILPFVRTVEEFCFCRQRVEQAGLTQNPDFQLWIMAEVPSVLLLMPDYVRAGVQGIAIGSNDLTQLLLGVDRDHPRMQTAFNPNHPSVMRAFQHLIQTAHQLGIPCSICGQAVSQYPKIIESLIRWGITSISVDSADLRWVRDAIALAESKAESKAGFKTVL</sequence>
<dbReference type="InterPro" id="IPR006319">
    <property type="entry name" value="PEP_synth"/>
</dbReference>
<dbReference type="PANTHER" id="PTHR43030:SF1">
    <property type="entry name" value="PHOSPHOENOLPYRUVATE SYNTHASE"/>
    <property type="match status" value="1"/>
</dbReference>
<dbReference type="InterPro" id="IPR018274">
    <property type="entry name" value="PEP_util_AS"/>
</dbReference>
<evidence type="ECO:0000256" key="13">
    <source>
        <dbReference type="ARBA" id="ARBA00033470"/>
    </source>
</evidence>
<dbReference type="PANTHER" id="PTHR43030">
    <property type="entry name" value="PHOSPHOENOLPYRUVATE SYNTHASE"/>
    <property type="match status" value="1"/>
</dbReference>
<gene>
    <name evidence="18" type="ORF">KME15_08305</name>
</gene>
<evidence type="ECO:0000313" key="19">
    <source>
        <dbReference type="Proteomes" id="UP000757435"/>
    </source>
</evidence>
<evidence type="ECO:0000256" key="10">
    <source>
        <dbReference type="ARBA" id="ARBA00022777"/>
    </source>
</evidence>
<protein>
    <recommendedName>
        <fullName evidence="6">Phosphoenolpyruvate synthase</fullName>
        <ecNumber evidence="5">2.7.9.2</ecNumber>
    </recommendedName>
    <alternativeName>
        <fullName evidence="13">Pyruvate, water dikinase</fullName>
    </alternativeName>
</protein>
<feature type="domain" description="Pyruvate phosphate dikinase AMP/ATP-binding" evidence="16">
    <location>
        <begin position="22"/>
        <end position="354"/>
    </location>
</feature>
<keyword evidence="8" id="KW-0479">Metal-binding</keyword>
<dbReference type="SUPFAM" id="SSF56059">
    <property type="entry name" value="Glutathione synthetase ATP-binding domain-like"/>
    <property type="match status" value="1"/>
</dbReference>
<comment type="catalytic activity">
    <reaction evidence="14">
        <text>pyruvate + ATP + H2O = phosphoenolpyruvate + AMP + phosphate + 2 H(+)</text>
        <dbReference type="Rhea" id="RHEA:11364"/>
        <dbReference type="ChEBI" id="CHEBI:15361"/>
        <dbReference type="ChEBI" id="CHEBI:15377"/>
        <dbReference type="ChEBI" id="CHEBI:15378"/>
        <dbReference type="ChEBI" id="CHEBI:30616"/>
        <dbReference type="ChEBI" id="CHEBI:43474"/>
        <dbReference type="ChEBI" id="CHEBI:58702"/>
        <dbReference type="ChEBI" id="CHEBI:456215"/>
        <dbReference type="EC" id="2.7.9.2"/>
    </reaction>
</comment>
<evidence type="ECO:0000256" key="4">
    <source>
        <dbReference type="ARBA" id="ARBA00007837"/>
    </source>
</evidence>
<evidence type="ECO:0000256" key="5">
    <source>
        <dbReference type="ARBA" id="ARBA00011996"/>
    </source>
</evidence>
<dbReference type="EMBL" id="JAHHHD010000006">
    <property type="protein sequence ID" value="MBW4658661.1"/>
    <property type="molecule type" value="Genomic_DNA"/>
</dbReference>
<dbReference type="InterPro" id="IPR036637">
    <property type="entry name" value="Phosphohistidine_dom_sf"/>
</dbReference>
<evidence type="ECO:0000256" key="9">
    <source>
        <dbReference type="ARBA" id="ARBA00022741"/>
    </source>
</evidence>
<dbReference type="GO" id="GO:0005524">
    <property type="term" value="F:ATP binding"/>
    <property type="evidence" value="ECO:0007669"/>
    <property type="project" value="UniProtKB-KW"/>
</dbReference>
<reference evidence="18" key="2">
    <citation type="journal article" date="2022" name="Microbiol. Resour. Announc.">
        <title>Metagenome Sequencing to Explore Phylogenomics of Terrestrial Cyanobacteria.</title>
        <authorList>
            <person name="Ward R.D."/>
            <person name="Stajich J.E."/>
            <person name="Johansen J.R."/>
            <person name="Huntemann M."/>
            <person name="Clum A."/>
            <person name="Foster B."/>
            <person name="Foster B."/>
            <person name="Roux S."/>
            <person name="Palaniappan K."/>
            <person name="Varghese N."/>
            <person name="Mukherjee S."/>
            <person name="Reddy T.B.K."/>
            <person name="Daum C."/>
            <person name="Copeland A."/>
            <person name="Chen I.A."/>
            <person name="Ivanova N.N."/>
            <person name="Kyrpides N.C."/>
            <person name="Shapiro N."/>
            <person name="Eloe-Fadrosh E.A."/>
            <person name="Pietrasiak N."/>
        </authorList>
    </citation>
    <scope>NUCLEOTIDE SEQUENCE</scope>
    <source>
        <strain evidence="18">UHER 2000/2452</strain>
    </source>
</reference>
<keyword evidence="11" id="KW-0067">ATP-binding</keyword>
<dbReference type="PROSITE" id="PS00370">
    <property type="entry name" value="PEP_ENZYMES_PHOS_SITE"/>
    <property type="match status" value="1"/>
</dbReference>
<evidence type="ECO:0000259" key="16">
    <source>
        <dbReference type="Pfam" id="PF01326"/>
    </source>
</evidence>
<keyword evidence="10" id="KW-0418">Kinase</keyword>
<dbReference type="Gene3D" id="3.30.1490.20">
    <property type="entry name" value="ATP-grasp fold, A domain"/>
    <property type="match status" value="1"/>
</dbReference>
<comment type="caution">
    <text evidence="18">The sequence shown here is derived from an EMBL/GenBank/DDBJ whole genome shotgun (WGS) entry which is preliminary data.</text>
</comment>
<evidence type="ECO:0000313" key="18">
    <source>
        <dbReference type="EMBL" id="MBW4658661.1"/>
    </source>
</evidence>
<dbReference type="SUPFAM" id="SSF51621">
    <property type="entry name" value="Phosphoenolpyruvate/pyruvate domain"/>
    <property type="match status" value="1"/>
</dbReference>
<dbReference type="Pfam" id="PF01326">
    <property type="entry name" value="PPDK_N"/>
    <property type="match status" value="1"/>
</dbReference>
<keyword evidence="9" id="KW-0547">Nucleotide-binding</keyword>
<dbReference type="InterPro" id="IPR013815">
    <property type="entry name" value="ATP_grasp_subdomain_1"/>
</dbReference>
<proteinExistence type="inferred from homology"/>
<dbReference type="InterPro" id="IPR040442">
    <property type="entry name" value="Pyrv_kinase-like_dom_sf"/>
</dbReference>
<dbReference type="Pfam" id="PF02896">
    <property type="entry name" value="PEP-utilizers_C"/>
    <property type="match status" value="1"/>
</dbReference>
<dbReference type="Gene3D" id="3.30.470.20">
    <property type="entry name" value="ATP-grasp fold, B domain"/>
    <property type="match status" value="1"/>
</dbReference>
<dbReference type="AlphaFoldDB" id="A0A951Q9J0"/>
<name>A0A951Q9J0_9CYAN</name>
<evidence type="ECO:0000256" key="7">
    <source>
        <dbReference type="ARBA" id="ARBA00022679"/>
    </source>
</evidence>
<dbReference type="InterPro" id="IPR008279">
    <property type="entry name" value="PEP-util_enz_mobile_dom"/>
</dbReference>
<feature type="domain" description="PEP-utilising enzyme C-terminal" evidence="17">
    <location>
        <begin position="496"/>
        <end position="777"/>
    </location>
</feature>
<dbReference type="Pfam" id="PF00391">
    <property type="entry name" value="PEP-utilizers"/>
    <property type="match status" value="1"/>
</dbReference>
<comment type="cofactor">
    <cofactor evidence="1">
        <name>Mg(2+)</name>
        <dbReference type="ChEBI" id="CHEBI:18420"/>
    </cofactor>
</comment>
<evidence type="ECO:0000256" key="6">
    <source>
        <dbReference type="ARBA" id="ARBA00021623"/>
    </source>
</evidence>
<comment type="function">
    <text evidence="2">Catalyzes the phosphorylation of pyruvate to phosphoenolpyruvate.</text>
</comment>
<keyword evidence="7" id="KW-0808">Transferase</keyword>
<dbReference type="InterPro" id="IPR023151">
    <property type="entry name" value="PEP_util_CS"/>
</dbReference>
<comment type="similarity">
    <text evidence="4">Belongs to the PEP-utilizing enzyme family.</text>
</comment>
<comment type="pathway">
    <text evidence="3">Carbohydrate biosynthesis; gluconeogenesis.</text>
</comment>
<dbReference type="Gene3D" id="3.20.20.60">
    <property type="entry name" value="Phosphoenolpyruvate-binding domains"/>
    <property type="match status" value="1"/>
</dbReference>
<keyword evidence="12" id="KW-0460">Magnesium</keyword>
<dbReference type="PROSITE" id="PS00742">
    <property type="entry name" value="PEP_ENZYMES_2"/>
    <property type="match status" value="1"/>
</dbReference>
<evidence type="ECO:0000256" key="3">
    <source>
        <dbReference type="ARBA" id="ARBA00004742"/>
    </source>
</evidence>
<reference evidence="18" key="1">
    <citation type="submission" date="2021-05" db="EMBL/GenBank/DDBJ databases">
        <authorList>
            <person name="Pietrasiak N."/>
            <person name="Ward R."/>
            <person name="Stajich J.E."/>
            <person name="Kurbessoian T."/>
        </authorList>
    </citation>
    <scope>NUCLEOTIDE SEQUENCE</scope>
    <source>
        <strain evidence="18">UHER 2000/2452</strain>
    </source>
</reference>
<dbReference type="EC" id="2.7.9.2" evidence="5"/>
<evidence type="ECO:0000256" key="12">
    <source>
        <dbReference type="ARBA" id="ARBA00022842"/>
    </source>
</evidence>
<dbReference type="InterPro" id="IPR002192">
    <property type="entry name" value="PPDK_AMP/ATP-bd"/>
</dbReference>
<dbReference type="GO" id="GO:0046872">
    <property type="term" value="F:metal ion binding"/>
    <property type="evidence" value="ECO:0007669"/>
    <property type="project" value="UniProtKB-KW"/>
</dbReference>
<accession>A0A951Q9J0</accession>
<evidence type="ECO:0000256" key="11">
    <source>
        <dbReference type="ARBA" id="ARBA00022840"/>
    </source>
</evidence>
<evidence type="ECO:0000256" key="2">
    <source>
        <dbReference type="ARBA" id="ARBA00002988"/>
    </source>
</evidence>
<dbReference type="InterPro" id="IPR015813">
    <property type="entry name" value="Pyrv/PenolPyrv_kinase-like_dom"/>
</dbReference>